<dbReference type="SMART" id="SM00062">
    <property type="entry name" value="PBPb"/>
    <property type="match status" value="1"/>
</dbReference>
<reference evidence="3 4" key="1">
    <citation type="submission" date="2019-08" db="EMBL/GenBank/DDBJ databases">
        <title>In-depth cultivation of the pig gut microbiome towards novel bacterial diversity and tailored functional studies.</title>
        <authorList>
            <person name="Wylensek D."/>
            <person name="Hitch T.C.A."/>
            <person name="Clavel T."/>
        </authorList>
    </citation>
    <scope>NUCLEOTIDE SEQUENCE [LARGE SCALE GENOMIC DNA]</scope>
    <source>
        <strain evidence="3 4">Oil+RF-744-WCA-WT-13</strain>
    </source>
</reference>
<organism evidence="3 4">
    <name type="scientific">Bilifractor porci</name>
    <dbReference type="NCBI Taxonomy" id="2606636"/>
    <lineage>
        <taxon>Bacteria</taxon>
        <taxon>Bacillati</taxon>
        <taxon>Bacillota</taxon>
        <taxon>Clostridia</taxon>
        <taxon>Lachnospirales</taxon>
        <taxon>Lachnospiraceae</taxon>
        <taxon>Bilifractor</taxon>
    </lineage>
</organism>
<name>A0A7X2TNU2_9FIRM</name>
<feature type="domain" description="Solute-binding protein family 3/N-terminal" evidence="2">
    <location>
        <begin position="123"/>
        <end position="355"/>
    </location>
</feature>
<dbReference type="Pfam" id="PF00497">
    <property type="entry name" value="SBP_bac_3"/>
    <property type="match status" value="1"/>
</dbReference>
<proteinExistence type="predicted"/>
<sequence>MKGRSSFLENYRHDVLQNCSLYRKPRQRFKEGRIMRRMTRNIAMGMALVLGAGLMAAGCGSSSSTASSGTSESSSSGTSAAAAASSESVGTSSSSSAGSSDAYVTANSYDSTAAVDDNSDAKEMQIALDANVSPYTYTDDDRNPAGYDYEVLKLIDAMLPQYKFSYNVVDYDAAAIGLEQGQYDLEAGDKYDTSARQKKFYISDSDYYAGVSIAVKKDSGISSIEDLYNGGKLVPVPEADGLRQVYLDYMKEHPDCGIVQETGSSLISIADGLNYVAAGRYDAMIDSPDMFKEVLDQDKDLASEITILDPFTVVGGHFLINRNDKEFCADVNGAVAALIKDGTLGKLSEKWFGEDVFTKYADIAAN</sequence>
<dbReference type="PANTHER" id="PTHR35936">
    <property type="entry name" value="MEMBRANE-BOUND LYTIC MUREIN TRANSGLYCOSYLASE F"/>
    <property type="match status" value="1"/>
</dbReference>
<evidence type="ECO:0000256" key="1">
    <source>
        <dbReference type="ARBA" id="ARBA00022729"/>
    </source>
</evidence>
<comment type="caution">
    <text evidence="3">The sequence shown here is derived from an EMBL/GenBank/DDBJ whole genome shotgun (WGS) entry which is preliminary data.</text>
</comment>
<keyword evidence="4" id="KW-1185">Reference proteome</keyword>
<dbReference type="PANTHER" id="PTHR35936:SF19">
    <property type="entry name" value="AMINO-ACID-BINDING PROTEIN YXEM-RELATED"/>
    <property type="match status" value="1"/>
</dbReference>
<dbReference type="Proteomes" id="UP000466864">
    <property type="component" value="Unassembled WGS sequence"/>
</dbReference>
<evidence type="ECO:0000313" key="3">
    <source>
        <dbReference type="EMBL" id="MST81293.1"/>
    </source>
</evidence>
<evidence type="ECO:0000259" key="2">
    <source>
        <dbReference type="SMART" id="SM00062"/>
    </source>
</evidence>
<gene>
    <name evidence="3" type="ORF">FYJ60_03045</name>
</gene>
<dbReference type="EMBL" id="VUMV01000002">
    <property type="protein sequence ID" value="MST81293.1"/>
    <property type="molecule type" value="Genomic_DNA"/>
</dbReference>
<accession>A0A7X2TNU2</accession>
<dbReference type="SUPFAM" id="SSF53850">
    <property type="entry name" value="Periplasmic binding protein-like II"/>
    <property type="match status" value="1"/>
</dbReference>
<dbReference type="AlphaFoldDB" id="A0A7X2TNU2"/>
<dbReference type="InterPro" id="IPR001638">
    <property type="entry name" value="Solute-binding_3/MltF_N"/>
</dbReference>
<dbReference type="Gene3D" id="3.40.190.10">
    <property type="entry name" value="Periplasmic binding protein-like II"/>
    <property type="match status" value="2"/>
</dbReference>
<protein>
    <submittedName>
        <fullName evidence="3">Transporter substrate-binding domain-containing protein</fullName>
    </submittedName>
</protein>
<evidence type="ECO:0000313" key="4">
    <source>
        <dbReference type="Proteomes" id="UP000466864"/>
    </source>
</evidence>
<keyword evidence="1" id="KW-0732">Signal</keyword>